<feature type="transmembrane region" description="Helical" evidence="3">
    <location>
        <begin position="91"/>
        <end position="109"/>
    </location>
</feature>
<reference evidence="4 5" key="1">
    <citation type="submission" date="2013-03" db="EMBL/GenBank/DDBJ databases">
        <title>The Genome Sequence of Exophiala aquamarina CBS 119918.</title>
        <authorList>
            <consortium name="The Broad Institute Genomics Platform"/>
            <person name="Cuomo C."/>
            <person name="de Hoog S."/>
            <person name="Gorbushina A."/>
            <person name="Walker B."/>
            <person name="Young S.K."/>
            <person name="Zeng Q."/>
            <person name="Gargeya S."/>
            <person name="Fitzgerald M."/>
            <person name="Haas B."/>
            <person name="Abouelleil A."/>
            <person name="Allen A.W."/>
            <person name="Alvarado L."/>
            <person name="Arachchi H.M."/>
            <person name="Berlin A.M."/>
            <person name="Chapman S.B."/>
            <person name="Gainer-Dewar J."/>
            <person name="Goldberg J."/>
            <person name="Griggs A."/>
            <person name="Gujja S."/>
            <person name="Hansen M."/>
            <person name="Howarth C."/>
            <person name="Imamovic A."/>
            <person name="Ireland A."/>
            <person name="Larimer J."/>
            <person name="McCowan C."/>
            <person name="Murphy C."/>
            <person name="Pearson M."/>
            <person name="Poon T.W."/>
            <person name="Priest M."/>
            <person name="Roberts A."/>
            <person name="Saif S."/>
            <person name="Shea T."/>
            <person name="Sisk P."/>
            <person name="Sykes S."/>
            <person name="Wortman J."/>
            <person name="Nusbaum C."/>
            <person name="Birren B."/>
        </authorList>
    </citation>
    <scope>NUCLEOTIDE SEQUENCE [LARGE SCALE GENOMIC DNA]</scope>
    <source>
        <strain evidence="4 5">CBS 119918</strain>
    </source>
</reference>
<organism evidence="4 5">
    <name type="scientific">Exophiala aquamarina CBS 119918</name>
    <dbReference type="NCBI Taxonomy" id="1182545"/>
    <lineage>
        <taxon>Eukaryota</taxon>
        <taxon>Fungi</taxon>
        <taxon>Dikarya</taxon>
        <taxon>Ascomycota</taxon>
        <taxon>Pezizomycotina</taxon>
        <taxon>Eurotiomycetes</taxon>
        <taxon>Chaetothyriomycetidae</taxon>
        <taxon>Chaetothyriales</taxon>
        <taxon>Herpotrichiellaceae</taxon>
        <taxon>Exophiala</taxon>
    </lineage>
</organism>
<feature type="coiled-coil region" evidence="1">
    <location>
        <begin position="365"/>
        <end position="392"/>
    </location>
</feature>
<feature type="region of interest" description="Disordered" evidence="2">
    <location>
        <begin position="161"/>
        <end position="191"/>
    </location>
</feature>
<dbReference type="EMBL" id="AMGV01000002">
    <property type="protein sequence ID" value="KEF61170.1"/>
    <property type="molecule type" value="Genomic_DNA"/>
</dbReference>
<keyword evidence="3" id="KW-0472">Membrane</keyword>
<comment type="caution">
    <text evidence="4">The sequence shown here is derived from an EMBL/GenBank/DDBJ whole genome shotgun (WGS) entry which is preliminary data.</text>
</comment>
<dbReference type="VEuPathDB" id="FungiDB:A1O9_02735"/>
<feature type="region of interest" description="Disordered" evidence="2">
    <location>
        <begin position="1"/>
        <end position="32"/>
    </location>
</feature>
<evidence type="ECO:0000313" key="4">
    <source>
        <dbReference type="EMBL" id="KEF61170.1"/>
    </source>
</evidence>
<feature type="transmembrane region" description="Helical" evidence="3">
    <location>
        <begin position="115"/>
        <end position="133"/>
    </location>
</feature>
<keyword evidence="1" id="KW-0175">Coiled coil</keyword>
<name>A0A072PZU5_9EURO</name>
<evidence type="ECO:0000256" key="2">
    <source>
        <dbReference type="SAM" id="MobiDB-lite"/>
    </source>
</evidence>
<evidence type="ECO:0000313" key="5">
    <source>
        <dbReference type="Proteomes" id="UP000027920"/>
    </source>
</evidence>
<protein>
    <submittedName>
        <fullName evidence="4">Uncharacterized protein</fullName>
    </submittedName>
</protein>
<keyword evidence="5" id="KW-1185">Reference proteome</keyword>
<dbReference type="AlphaFoldDB" id="A0A072PZU5"/>
<accession>A0A072PZU5</accession>
<evidence type="ECO:0000256" key="3">
    <source>
        <dbReference type="SAM" id="Phobius"/>
    </source>
</evidence>
<keyword evidence="3" id="KW-1133">Transmembrane helix</keyword>
<dbReference type="PANTHER" id="PTHR42032">
    <property type="entry name" value="YALI0E30679P"/>
    <property type="match status" value="1"/>
</dbReference>
<feature type="transmembrane region" description="Helical" evidence="3">
    <location>
        <begin position="424"/>
        <end position="441"/>
    </location>
</feature>
<dbReference type="HOGENOM" id="CLU_025640_2_0_1"/>
<dbReference type="OrthoDB" id="5422510at2759"/>
<keyword evidence="3" id="KW-0812">Transmembrane</keyword>
<dbReference type="RefSeq" id="XP_013263760.1">
    <property type="nucleotide sequence ID" value="XM_013408306.1"/>
</dbReference>
<dbReference type="PANTHER" id="PTHR42032:SF1">
    <property type="entry name" value="YALI0E30679P"/>
    <property type="match status" value="1"/>
</dbReference>
<dbReference type="STRING" id="1182545.A0A072PZU5"/>
<evidence type="ECO:0000256" key="1">
    <source>
        <dbReference type="SAM" id="Coils"/>
    </source>
</evidence>
<dbReference type="GeneID" id="25277676"/>
<proteinExistence type="predicted"/>
<feature type="compositionally biased region" description="Polar residues" evidence="2">
    <location>
        <begin position="1"/>
        <end position="18"/>
    </location>
</feature>
<feature type="compositionally biased region" description="Polar residues" evidence="2">
    <location>
        <begin position="169"/>
        <end position="183"/>
    </location>
</feature>
<dbReference type="Proteomes" id="UP000027920">
    <property type="component" value="Unassembled WGS sequence"/>
</dbReference>
<sequence>MSTEKTSSTIAPSTQSGRHISPSPHGLRQRPLGRSAAFADGYAQLNRRRSSFLSETLSETRKSLRSSTDDIFLPRARGEKDFQDQDDASHWHSLPLALALFPAVGGVFFKNGSAFVTDVTLLALAAIFMNWALRSPWDWYRAAQSSIILEPISPSAISPIEEHEEFDESSTNPALPETTSPTKASPRPSLRLPQMQNVDAASAQRELRLHEMMALFGCFACPLLAAWLLHAIRSQLTRPSEGLVSNYNLTIFLLVAEVRPLAHLIKLIQRRTFFLQRRVNADVLSETRQADTQQVLDITHRLEALEVHVADRIASSGTQDSESGEALAAKASILATGEVKKLIQPELDALNRAMRRYEKRTAISSVQIEARLQDLEARLQDVVALAAAVQRNADRQSTNYASTLLNWVSAFIVVPMQYLMFLSSLPAMLFSSIIAVPNRYMTKPTKSPPVKEHRNLRKGLFGKTIEHEKRSKQT</sequence>
<gene>
    <name evidence="4" type="ORF">A1O9_02735</name>
</gene>
<feature type="transmembrane region" description="Helical" evidence="3">
    <location>
        <begin position="212"/>
        <end position="229"/>
    </location>
</feature>